<dbReference type="SMART" id="SM00345">
    <property type="entry name" value="HTH_GNTR"/>
    <property type="match status" value="1"/>
</dbReference>
<evidence type="ECO:0000313" key="7">
    <source>
        <dbReference type="Proteomes" id="UP000199093"/>
    </source>
</evidence>
<dbReference type="SUPFAM" id="SSF46785">
    <property type="entry name" value="Winged helix' DNA-binding domain"/>
    <property type="match status" value="1"/>
</dbReference>
<dbReference type="SUPFAM" id="SSF48008">
    <property type="entry name" value="GntR ligand-binding domain-like"/>
    <property type="match status" value="1"/>
</dbReference>
<dbReference type="PANTHER" id="PTHR43537:SF45">
    <property type="entry name" value="GNTR FAMILY REGULATORY PROTEIN"/>
    <property type="match status" value="1"/>
</dbReference>
<reference evidence="6 7" key="1">
    <citation type="submission" date="2016-10" db="EMBL/GenBank/DDBJ databases">
        <authorList>
            <person name="de Groot N.N."/>
        </authorList>
    </citation>
    <scope>NUCLEOTIDE SEQUENCE [LARGE SCALE GENOMIC DNA]</scope>
    <source>
        <strain evidence="6 7">DSM 26424</strain>
    </source>
</reference>
<dbReference type="Pfam" id="PF00392">
    <property type="entry name" value="GntR"/>
    <property type="match status" value="1"/>
</dbReference>
<evidence type="ECO:0000256" key="4">
    <source>
        <dbReference type="SAM" id="MobiDB-lite"/>
    </source>
</evidence>
<dbReference type="RefSeq" id="WP_089849273.1">
    <property type="nucleotide sequence ID" value="NZ_FNEJ01000015.1"/>
</dbReference>
<organism evidence="6 7">
    <name type="scientific">Salipiger marinus</name>
    <dbReference type="NCBI Taxonomy" id="555512"/>
    <lineage>
        <taxon>Bacteria</taxon>
        <taxon>Pseudomonadati</taxon>
        <taxon>Pseudomonadota</taxon>
        <taxon>Alphaproteobacteria</taxon>
        <taxon>Rhodobacterales</taxon>
        <taxon>Roseobacteraceae</taxon>
        <taxon>Salipiger</taxon>
    </lineage>
</organism>
<proteinExistence type="predicted"/>
<sequence length="235" mass="25755">MPGPPDIPPSAPDAPAAGDGLSRGEAVYQGLKSGILHHRFRMGDPLREEDVASWFGASRAPARDALKRLETEGLVERIGRKYAVRNYSYDEILVTYRMRAALEHLSVEFAILRADDAGIAALGAELAAQKAVLGNASRGEFSDLDARFHLALARLSGNDMLLRETETIINRARLIRSNELDKDNGPQAAYADHCRIHAALLRRDADTAKAELNYHYATTVRLHETRSADALGARS</sequence>
<dbReference type="InterPro" id="IPR036390">
    <property type="entry name" value="WH_DNA-bd_sf"/>
</dbReference>
<keyword evidence="2 6" id="KW-0238">DNA-binding</keyword>
<dbReference type="InterPro" id="IPR000524">
    <property type="entry name" value="Tscrpt_reg_HTH_GntR"/>
</dbReference>
<evidence type="ECO:0000256" key="3">
    <source>
        <dbReference type="ARBA" id="ARBA00023163"/>
    </source>
</evidence>
<dbReference type="Gene3D" id="1.20.120.530">
    <property type="entry name" value="GntR ligand-binding domain-like"/>
    <property type="match status" value="1"/>
</dbReference>
<dbReference type="AlphaFoldDB" id="A0A1G8QFL7"/>
<feature type="compositionally biased region" description="Pro residues" evidence="4">
    <location>
        <begin position="1"/>
        <end position="12"/>
    </location>
</feature>
<protein>
    <submittedName>
        <fullName evidence="6">DNA-binding transcriptional regulator, GntR family</fullName>
    </submittedName>
</protein>
<name>A0A1G8QFL7_9RHOB</name>
<evidence type="ECO:0000256" key="2">
    <source>
        <dbReference type="ARBA" id="ARBA00023125"/>
    </source>
</evidence>
<dbReference type="Gene3D" id="1.10.10.10">
    <property type="entry name" value="Winged helix-like DNA-binding domain superfamily/Winged helix DNA-binding domain"/>
    <property type="match status" value="1"/>
</dbReference>
<gene>
    <name evidence="6" type="ORF">SAMN04487993_1015100</name>
</gene>
<dbReference type="GO" id="GO:0003700">
    <property type="term" value="F:DNA-binding transcription factor activity"/>
    <property type="evidence" value="ECO:0007669"/>
    <property type="project" value="InterPro"/>
</dbReference>
<dbReference type="InterPro" id="IPR036388">
    <property type="entry name" value="WH-like_DNA-bd_sf"/>
</dbReference>
<feature type="domain" description="HTH gntR-type" evidence="5">
    <location>
        <begin position="21"/>
        <end position="87"/>
    </location>
</feature>
<dbReference type="GO" id="GO:0003677">
    <property type="term" value="F:DNA binding"/>
    <property type="evidence" value="ECO:0007669"/>
    <property type="project" value="UniProtKB-KW"/>
</dbReference>
<evidence type="ECO:0000313" key="6">
    <source>
        <dbReference type="EMBL" id="SDJ03481.1"/>
    </source>
</evidence>
<keyword evidence="1" id="KW-0805">Transcription regulation</keyword>
<keyword evidence="3" id="KW-0804">Transcription</keyword>
<evidence type="ECO:0000256" key="1">
    <source>
        <dbReference type="ARBA" id="ARBA00023015"/>
    </source>
</evidence>
<accession>A0A1G8QFL7</accession>
<dbReference type="Pfam" id="PF07729">
    <property type="entry name" value="FCD"/>
    <property type="match status" value="1"/>
</dbReference>
<dbReference type="InterPro" id="IPR011711">
    <property type="entry name" value="GntR_C"/>
</dbReference>
<dbReference type="InterPro" id="IPR008920">
    <property type="entry name" value="TF_FadR/GntR_C"/>
</dbReference>
<dbReference type="PANTHER" id="PTHR43537">
    <property type="entry name" value="TRANSCRIPTIONAL REGULATOR, GNTR FAMILY"/>
    <property type="match status" value="1"/>
</dbReference>
<keyword evidence="7" id="KW-1185">Reference proteome</keyword>
<dbReference type="EMBL" id="FNEJ01000015">
    <property type="protein sequence ID" value="SDJ03481.1"/>
    <property type="molecule type" value="Genomic_DNA"/>
</dbReference>
<dbReference type="PROSITE" id="PS50949">
    <property type="entry name" value="HTH_GNTR"/>
    <property type="match status" value="1"/>
</dbReference>
<feature type="region of interest" description="Disordered" evidence="4">
    <location>
        <begin position="1"/>
        <end position="21"/>
    </location>
</feature>
<dbReference type="OrthoDB" id="9810548at2"/>
<dbReference type="SMART" id="SM00895">
    <property type="entry name" value="FCD"/>
    <property type="match status" value="1"/>
</dbReference>
<dbReference type="Proteomes" id="UP000199093">
    <property type="component" value="Unassembled WGS sequence"/>
</dbReference>
<evidence type="ECO:0000259" key="5">
    <source>
        <dbReference type="PROSITE" id="PS50949"/>
    </source>
</evidence>
<dbReference type="STRING" id="555512.SAMN04487993_1015100"/>